<dbReference type="PROSITE" id="PS50181">
    <property type="entry name" value="FBOX"/>
    <property type="match status" value="1"/>
</dbReference>
<evidence type="ECO:0000313" key="3">
    <source>
        <dbReference type="Proteomes" id="UP001443914"/>
    </source>
</evidence>
<accession>A0AAW1K8U7</accession>
<dbReference type="Pfam" id="PF00646">
    <property type="entry name" value="F-box"/>
    <property type="match status" value="1"/>
</dbReference>
<dbReference type="SUPFAM" id="SSF81383">
    <property type="entry name" value="F-box domain"/>
    <property type="match status" value="1"/>
</dbReference>
<dbReference type="EMBL" id="JBDFQZ010000006">
    <property type="protein sequence ID" value="KAK9714756.1"/>
    <property type="molecule type" value="Genomic_DNA"/>
</dbReference>
<sequence length="153" mass="17527">MKPIKEDRIGELPESMMTHILSFLPVINAVKTQVLSKRFRHVWTSITSLLFPTIRGSDEFYARFISNALMTHRGPLIKKFYLSRIGPSDDGLHPPINSWVQVAVIKQIEELVLKIDNSVFSFWFPNSLLSCDTLREFSLTAASIFSVRVPKFD</sequence>
<evidence type="ECO:0000313" key="2">
    <source>
        <dbReference type="EMBL" id="KAK9714756.1"/>
    </source>
</evidence>
<dbReference type="InterPro" id="IPR001810">
    <property type="entry name" value="F-box_dom"/>
</dbReference>
<dbReference type="PANTHER" id="PTHR31293:SF12">
    <property type="entry name" value="RNI-LIKE SUPERFAMILY PROTEIN"/>
    <property type="match status" value="1"/>
</dbReference>
<gene>
    <name evidence="2" type="ORF">RND81_06G117600</name>
</gene>
<keyword evidence="3" id="KW-1185">Reference proteome</keyword>
<proteinExistence type="predicted"/>
<feature type="domain" description="F-box" evidence="1">
    <location>
        <begin position="6"/>
        <end position="54"/>
    </location>
</feature>
<dbReference type="InterPro" id="IPR055294">
    <property type="entry name" value="FBL60-like"/>
</dbReference>
<comment type="caution">
    <text evidence="2">The sequence shown here is derived from an EMBL/GenBank/DDBJ whole genome shotgun (WGS) entry which is preliminary data.</text>
</comment>
<dbReference type="Proteomes" id="UP001443914">
    <property type="component" value="Unassembled WGS sequence"/>
</dbReference>
<organism evidence="2 3">
    <name type="scientific">Saponaria officinalis</name>
    <name type="common">Common soapwort</name>
    <name type="synonym">Lychnis saponaria</name>
    <dbReference type="NCBI Taxonomy" id="3572"/>
    <lineage>
        <taxon>Eukaryota</taxon>
        <taxon>Viridiplantae</taxon>
        <taxon>Streptophyta</taxon>
        <taxon>Embryophyta</taxon>
        <taxon>Tracheophyta</taxon>
        <taxon>Spermatophyta</taxon>
        <taxon>Magnoliopsida</taxon>
        <taxon>eudicotyledons</taxon>
        <taxon>Gunneridae</taxon>
        <taxon>Pentapetalae</taxon>
        <taxon>Caryophyllales</taxon>
        <taxon>Caryophyllaceae</taxon>
        <taxon>Caryophylleae</taxon>
        <taxon>Saponaria</taxon>
    </lineage>
</organism>
<protein>
    <recommendedName>
        <fullName evidence="1">F-box domain-containing protein</fullName>
    </recommendedName>
</protein>
<dbReference type="AlphaFoldDB" id="A0AAW1K8U7"/>
<evidence type="ECO:0000259" key="1">
    <source>
        <dbReference type="PROSITE" id="PS50181"/>
    </source>
</evidence>
<dbReference type="PANTHER" id="PTHR31293">
    <property type="entry name" value="RNI-LIKE SUPERFAMILY PROTEIN"/>
    <property type="match status" value="1"/>
</dbReference>
<reference evidence="2" key="1">
    <citation type="submission" date="2024-03" db="EMBL/GenBank/DDBJ databases">
        <title>WGS assembly of Saponaria officinalis var. Norfolk2.</title>
        <authorList>
            <person name="Jenkins J."/>
            <person name="Shu S."/>
            <person name="Grimwood J."/>
            <person name="Barry K."/>
            <person name="Goodstein D."/>
            <person name="Schmutz J."/>
            <person name="Leebens-Mack J."/>
            <person name="Osbourn A."/>
        </authorList>
    </citation>
    <scope>NUCLEOTIDE SEQUENCE [LARGE SCALE GENOMIC DNA]</scope>
    <source>
        <strain evidence="2">JIC</strain>
    </source>
</reference>
<dbReference type="InterPro" id="IPR036047">
    <property type="entry name" value="F-box-like_dom_sf"/>
</dbReference>
<name>A0AAW1K8U7_SAPOF</name>